<feature type="region of interest" description="Disordered" evidence="1">
    <location>
        <begin position="1"/>
        <end position="21"/>
    </location>
</feature>
<gene>
    <name evidence="2" type="ORF">TEA_000750</name>
</gene>
<evidence type="ECO:0000256" key="1">
    <source>
        <dbReference type="SAM" id="MobiDB-lite"/>
    </source>
</evidence>
<dbReference type="SUPFAM" id="SSF117281">
    <property type="entry name" value="Kelch motif"/>
    <property type="match status" value="1"/>
</dbReference>
<dbReference type="InterPro" id="IPR015915">
    <property type="entry name" value="Kelch-typ_b-propeller"/>
</dbReference>
<evidence type="ECO:0000313" key="2">
    <source>
        <dbReference type="EMBL" id="THG04286.1"/>
    </source>
</evidence>
<dbReference type="InterPro" id="IPR050354">
    <property type="entry name" value="F-box/kelch-repeat_ARATH"/>
</dbReference>
<dbReference type="Gene3D" id="2.120.10.80">
    <property type="entry name" value="Kelch-type beta propeller"/>
    <property type="match status" value="1"/>
</dbReference>
<dbReference type="Pfam" id="PF07893">
    <property type="entry name" value="DUF1668"/>
    <property type="match status" value="1"/>
</dbReference>
<dbReference type="AlphaFoldDB" id="A0A4S4DPZ1"/>
<organism evidence="2 3">
    <name type="scientific">Camellia sinensis var. sinensis</name>
    <name type="common">China tea</name>
    <dbReference type="NCBI Taxonomy" id="542762"/>
    <lineage>
        <taxon>Eukaryota</taxon>
        <taxon>Viridiplantae</taxon>
        <taxon>Streptophyta</taxon>
        <taxon>Embryophyta</taxon>
        <taxon>Tracheophyta</taxon>
        <taxon>Spermatophyta</taxon>
        <taxon>Magnoliopsida</taxon>
        <taxon>eudicotyledons</taxon>
        <taxon>Gunneridae</taxon>
        <taxon>Pentapetalae</taxon>
        <taxon>asterids</taxon>
        <taxon>Ericales</taxon>
        <taxon>Theaceae</taxon>
        <taxon>Camellia</taxon>
    </lineage>
</organism>
<dbReference type="Proteomes" id="UP000306102">
    <property type="component" value="Unassembled WGS sequence"/>
</dbReference>
<dbReference type="InterPro" id="IPR012871">
    <property type="entry name" value="DUF1668_ORYSA"/>
</dbReference>
<proteinExistence type="predicted"/>
<reference evidence="2 3" key="1">
    <citation type="journal article" date="2018" name="Proc. Natl. Acad. Sci. U.S.A.">
        <title>Draft genome sequence of Camellia sinensis var. sinensis provides insights into the evolution of the tea genome and tea quality.</title>
        <authorList>
            <person name="Wei C."/>
            <person name="Yang H."/>
            <person name="Wang S."/>
            <person name="Zhao J."/>
            <person name="Liu C."/>
            <person name="Gao L."/>
            <person name="Xia E."/>
            <person name="Lu Y."/>
            <person name="Tai Y."/>
            <person name="She G."/>
            <person name="Sun J."/>
            <person name="Cao H."/>
            <person name="Tong W."/>
            <person name="Gao Q."/>
            <person name="Li Y."/>
            <person name="Deng W."/>
            <person name="Jiang X."/>
            <person name="Wang W."/>
            <person name="Chen Q."/>
            <person name="Zhang S."/>
            <person name="Li H."/>
            <person name="Wu J."/>
            <person name="Wang P."/>
            <person name="Li P."/>
            <person name="Shi C."/>
            <person name="Zheng F."/>
            <person name="Jian J."/>
            <person name="Huang B."/>
            <person name="Shan D."/>
            <person name="Shi M."/>
            <person name="Fang C."/>
            <person name="Yue Y."/>
            <person name="Li F."/>
            <person name="Li D."/>
            <person name="Wei S."/>
            <person name="Han B."/>
            <person name="Jiang C."/>
            <person name="Yin Y."/>
            <person name="Xia T."/>
            <person name="Zhang Z."/>
            <person name="Bennetzen J.L."/>
            <person name="Zhao S."/>
            <person name="Wan X."/>
        </authorList>
    </citation>
    <scope>NUCLEOTIDE SEQUENCE [LARGE SCALE GENOMIC DNA]</scope>
    <source>
        <strain evidence="3">cv. Shuchazao</strain>
        <tissue evidence="2">Leaf</tissue>
    </source>
</reference>
<comment type="caution">
    <text evidence="2">The sequence shown here is derived from an EMBL/GenBank/DDBJ whole genome shotgun (WGS) entry which is preliminary data.</text>
</comment>
<evidence type="ECO:0000313" key="3">
    <source>
        <dbReference type="Proteomes" id="UP000306102"/>
    </source>
</evidence>
<protein>
    <submittedName>
        <fullName evidence="2">Uncharacterized protein</fullName>
    </submittedName>
</protein>
<name>A0A4S4DPZ1_CAMSN</name>
<dbReference type="PANTHER" id="PTHR24414">
    <property type="entry name" value="F-BOX/KELCH-REPEAT PROTEIN SKIP4"/>
    <property type="match status" value="1"/>
</dbReference>
<keyword evidence="3" id="KW-1185">Reference proteome</keyword>
<dbReference type="PANTHER" id="PTHR24414:SF23">
    <property type="entry name" value="F-BOX_KELCH-REPEAT PROTEIN SKIP6"/>
    <property type="match status" value="1"/>
</dbReference>
<accession>A0A4S4DPZ1</accession>
<dbReference type="EMBL" id="SDRB02010792">
    <property type="protein sequence ID" value="THG04286.1"/>
    <property type="molecule type" value="Genomic_DNA"/>
</dbReference>
<sequence>MKGWNQSSKKKRNGNGNGEKSKIKQSACICLLFELPLQKRINVLAIDTSEELRIFPLSPLKHASSTSRVGFASLGSKIFVLGGDIDRETRNYPREVYIWDFNCNEKQWKKGPPLNAKKPNPVVVTVNKKIYALAGDSIFDRRKTETIGHVFEVLDPELGNVWTPLPNPPFHSLYKKSSGVEFRGHTVIGLNIYVLLLHSYNRVTLYSFNVIENKWKMHNGGDSSGAACAGSDDMILHNLSVGPWFFEAEVVDYLLYQTIFDQPGKVMKVYAYDLTAGQEDEEQETEEEAETFDDDPLPDDYSLVTVPIFGLSHVTDTVTASKSTLAFVVHLRNNVFCLVCIYTSCNAGGRARHVRACVFQVDSVELLEGTEFTKRYLVAENVTQADWIIDSGPKLGIFSASPPFTEFQHEGKPNTYQDGVAGKVIQKGKGNPVREINTQMSRGD</sequence>